<evidence type="ECO:0000313" key="2">
    <source>
        <dbReference type="EMBL" id="GCC32015.1"/>
    </source>
</evidence>
<comment type="caution">
    <text evidence="2">The sequence shown here is derived from an EMBL/GenBank/DDBJ whole genome shotgun (WGS) entry which is preliminary data.</text>
</comment>
<accession>A0A401SNP0</accession>
<organism evidence="2 3">
    <name type="scientific">Chiloscyllium punctatum</name>
    <name type="common">Brownbanded bambooshark</name>
    <name type="synonym">Hemiscyllium punctatum</name>
    <dbReference type="NCBI Taxonomy" id="137246"/>
    <lineage>
        <taxon>Eukaryota</taxon>
        <taxon>Metazoa</taxon>
        <taxon>Chordata</taxon>
        <taxon>Craniata</taxon>
        <taxon>Vertebrata</taxon>
        <taxon>Chondrichthyes</taxon>
        <taxon>Elasmobranchii</taxon>
        <taxon>Galeomorphii</taxon>
        <taxon>Galeoidea</taxon>
        <taxon>Orectolobiformes</taxon>
        <taxon>Hemiscylliidae</taxon>
        <taxon>Chiloscyllium</taxon>
    </lineage>
</organism>
<sequence length="191" mass="21245">MSGSTLSLIIQVQGLFLATFDLPKPQDLSVQISLRRAGGGGGGVVGGWVGLELLTAVKLQNRVEEESAVTKEKQPLQQLQAAHHRHCMTRPRADDHICMGILKDQTGSSKTPAFVWRQGESGGGWGERHQALLDVRLPRFPVWKRFVSFLADKQAACRLRRPAQEGREHWRSARMFMGQEGYELGDEVTLC</sequence>
<evidence type="ECO:0000313" key="3">
    <source>
        <dbReference type="Proteomes" id="UP000287033"/>
    </source>
</evidence>
<keyword evidence="1" id="KW-0732">Signal</keyword>
<dbReference type="EMBL" id="BEZZ01000407">
    <property type="protein sequence ID" value="GCC32015.1"/>
    <property type="molecule type" value="Genomic_DNA"/>
</dbReference>
<gene>
    <name evidence="2" type="ORF">chiPu_0010475</name>
</gene>
<name>A0A401SNP0_CHIPU</name>
<feature type="signal peptide" evidence="1">
    <location>
        <begin position="1"/>
        <end position="18"/>
    </location>
</feature>
<evidence type="ECO:0000256" key="1">
    <source>
        <dbReference type="SAM" id="SignalP"/>
    </source>
</evidence>
<proteinExistence type="predicted"/>
<feature type="chain" id="PRO_5019189996" evidence="1">
    <location>
        <begin position="19"/>
        <end position="191"/>
    </location>
</feature>
<protein>
    <submittedName>
        <fullName evidence="2">Uncharacterized protein</fullName>
    </submittedName>
</protein>
<dbReference type="AlphaFoldDB" id="A0A401SNP0"/>
<keyword evidence="3" id="KW-1185">Reference proteome</keyword>
<reference evidence="2 3" key="1">
    <citation type="journal article" date="2018" name="Nat. Ecol. Evol.">
        <title>Shark genomes provide insights into elasmobranch evolution and the origin of vertebrates.</title>
        <authorList>
            <person name="Hara Y"/>
            <person name="Yamaguchi K"/>
            <person name="Onimaru K"/>
            <person name="Kadota M"/>
            <person name="Koyanagi M"/>
            <person name="Keeley SD"/>
            <person name="Tatsumi K"/>
            <person name="Tanaka K"/>
            <person name="Motone F"/>
            <person name="Kageyama Y"/>
            <person name="Nozu R"/>
            <person name="Adachi N"/>
            <person name="Nishimura O"/>
            <person name="Nakagawa R"/>
            <person name="Tanegashima C"/>
            <person name="Kiyatake I"/>
            <person name="Matsumoto R"/>
            <person name="Murakumo K"/>
            <person name="Nishida K"/>
            <person name="Terakita A"/>
            <person name="Kuratani S"/>
            <person name="Sato K"/>
            <person name="Hyodo S Kuraku.S."/>
        </authorList>
    </citation>
    <scope>NUCLEOTIDE SEQUENCE [LARGE SCALE GENOMIC DNA]</scope>
</reference>
<dbReference type="Proteomes" id="UP000287033">
    <property type="component" value="Unassembled WGS sequence"/>
</dbReference>